<comment type="caution">
    <text evidence="2">The sequence shown here is derived from an EMBL/GenBank/DDBJ whole genome shotgun (WGS) entry which is preliminary data.</text>
</comment>
<dbReference type="EMBL" id="JALLPJ020000889">
    <property type="protein sequence ID" value="KAL3780456.1"/>
    <property type="molecule type" value="Genomic_DNA"/>
</dbReference>
<feature type="transmembrane region" description="Helical" evidence="1">
    <location>
        <begin position="251"/>
        <end position="271"/>
    </location>
</feature>
<proteinExistence type="predicted"/>
<keyword evidence="1" id="KW-0812">Transmembrane</keyword>
<dbReference type="AlphaFoldDB" id="A0ABD3NZI6"/>
<feature type="transmembrane region" description="Helical" evidence="1">
    <location>
        <begin position="157"/>
        <end position="176"/>
    </location>
</feature>
<keyword evidence="3" id="KW-1185">Reference proteome</keyword>
<keyword evidence="1" id="KW-0472">Membrane</keyword>
<dbReference type="Proteomes" id="UP001530400">
    <property type="component" value="Unassembled WGS sequence"/>
</dbReference>
<organism evidence="2 3">
    <name type="scientific">Cyclotella atomus</name>
    <dbReference type="NCBI Taxonomy" id="382360"/>
    <lineage>
        <taxon>Eukaryota</taxon>
        <taxon>Sar</taxon>
        <taxon>Stramenopiles</taxon>
        <taxon>Ochrophyta</taxon>
        <taxon>Bacillariophyta</taxon>
        <taxon>Coscinodiscophyceae</taxon>
        <taxon>Thalassiosirophycidae</taxon>
        <taxon>Stephanodiscales</taxon>
        <taxon>Stephanodiscaceae</taxon>
        <taxon>Cyclotella</taxon>
    </lineage>
</organism>
<gene>
    <name evidence="2" type="ORF">ACHAWO_011779</name>
</gene>
<reference evidence="2 3" key="1">
    <citation type="submission" date="2024-10" db="EMBL/GenBank/DDBJ databases">
        <title>Updated reference genomes for cyclostephanoid diatoms.</title>
        <authorList>
            <person name="Roberts W.R."/>
            <person name="Alverson A.J."/>
        </authorList>
    </citation>
    <scope>NUCLEOTIDE SEQUENCE [LARGE SCALE GENOMIC DNA]</scope>
    <source>
        <strain evidence="2 3">AJA010-31</strain>
    </source>
</reference>
<evidence type="ECO:0000256" key="1">
    <source>
        <dbReference type="SAM" id="Phobius"/>
    </source>
</evidence>
<keyword evidence="1" id="KW-1133">Transmembrane helix</keyword>
<protein>
    <submittedName>
        <fullName evidence="2">Uncharacterized protein</fullName>
    </submittedName>
</protein>
<sequence length="291" mass="32864">MYPPVSILNAIELDTVTPPEITMLNTQTRSMRWKCMYNAILRQGEDMSVRDFPHDKNLIKLKAGVLAHRNTGGRWDHNIHRLGLAKEEDSQGSTRIPHGLVVDHCHVPDFAFDKESLLFEFAPLMHGGWSNSTKDRDVYLEVTLPVMRQSQHYDASILPMLIMLNIIAITCLTRNFASATAATEIMLSIAFVQVGIRLTLESRLPSVGYTIKMQRVMNCCFWLLSGLVLESNAVFFLVTKMGWETYATDRIDLASAIAAMMYNGHIVSIYYSGKMIKDDKYVVAHSGETMI</sequence>
<name>A0ABD3NZI6_9STRA</name>
<feature type="transmembrane region" description="Helical" evidence="1">
    <location>
        <begin position="221"/>
        <end position="239"/>
    </location>
</feature>
<evidence type="ECO:0000313" key="3">
    <source>
        <dbReference type="Proteomes" id="UP001530400"/>
    </source>
</evidence>
<accession>A0ABD3NZI6</accession>
<evidence type="ECO:0000313" key="2">
    <source>
        <dbReference type="EMBL" id="KAL3780456.1"/>
    </source>
</evidence>